<dbReference type="Gene3D" id="6.10.250.2540">
    <property type="match status" value="1"/>
</dbReference>
<evidence type="ECO:0000313" key="1">
    <source>
        <dbReference type="EMBL" id="MEB3034115.1"/>
    </source>
</evidence>
<sequence length="120" mass="13161">MEPGNLEARVAALETQVRDLDGRVRGSERDAAAARVLAGAADRDVSEIRGELRDFRRATIASFNALRADMNDRFEGMNARFEQVNLGFMEMRGRFDATAAGQQHIVELIQGLIGEQGGNP</sequence>
<dbReference type="Proteomes" id="UP001298593">
    <property type="component" value="Unassembled WGS sequence"/>
</dbReference>
<protein>
    <submittedName>
        <fullName evidence="1">Uncharacterized protein</fullName>
    </submittedName>
</protein>
<reference evidence="1 2" key="1">
    <citation type="submission" date="2023-12" db="EMBL/GenBank/DDBJ databases">
        <title>Description of new species of Mycobacterium terrae complex isolated from sewage at the Sao Paulo Zoological Park Foundation in Brazil.</title>
        <authorList>
            <person name="Romagnoli C.L."/>
            <person name="Conceicao E.C."/>
            <person name="Machado E."/>
            <person name="Barreto L.B.P.F."/>
            <person name="Sharma A."/>
            <person name="Silva N.M."/>
            <person name="Marques L.E."/>
            <person name="Juliana M.A."/>
            <person name="Lourenco M.C.S."/>
            <person name="Digiampietri L.A."/>
            <person name="Suffys P.N."/>
            <person name="Viana-Niero C."/>
        </authorList>
    </citation>
    <scope>NUCLEOTIDE SEQUENCE [LARGE SCALE GENOMIC DNA]</scope>
    <source>
        <strain evidence="1 2">MYC340</strain>
    </source>
</reference>
<dbReference type="EMBL" id="JAYJJU010000026">
    <property type="protein sequence ID" value="MEB3034115.1"/>
    <property type="molecule type" value="Genomic_DNA"/>
</dbReference>
<accession>A0ABU5Y577</accession>
<dbReference type="RefSeq" id="WP_224973020.1">
    <property type="nucleotide sequence ID" value="NZ_JAYJJU010000026.1"/>
</dbReference>
<comment type="caution">
    <text evidence="1">The sequence shown here is derived from an EMBL/GenBank/DDBJ whole genome shotgun (WGS) entry which is preliminary data.</text>
</comment>
<gene>
    <name evidence="1" type="ORF">KV113_21485</name>
</gene>
<proteinExistence type="predicted"/>
<organism evidence="1 2">
    <name type="scientific">[Mycobacterium] nativiensis</name>
    <dbReference type="NCBI Taxonomy" id="2855503"/>
    <lineage>
        <taxon>Bacteria</taxon>
        <taxon>Bacillati</taxon>
        <taxon>Actinomycetota</taxon>
        <taxon>Actinomycetes</taxon>
        <taxon>Mycobacteriales</taxon>
        <taxon>Mycobacteriaceae</taxon>
        <taxon>Mycolicibacter</taxon>
    </lineage>
</organism>
<name>A0ABU5Y577_9MYCO</name>
<keyword evidence="2" id="KW-1185">Reference proteome</keyword>
<evidence type="ECO:0000313" key="2">
    <source>
        <dbReference type="Proteomes" id="UP001298593"/>
    </source>
</evidence>